<evidence type="ECO:0000313" key="1">
    <source>
        <dbReference type="EMBL" id="PSR89008.1"/>
    </source>
</evidence>
<proteinExistence type="predicted"/>
<gene>
    <name evidence="1" type="ORF">BD289DRAFT_431270</name>
</gene>
<sequence>MCIFVYMYVCMHACMHAHSTRAASLYSFDRALVRKLSTSIRDCLCCTAAYSQYKLSCAAGTFRLFA</sequence>
<dbReference type="InParanoid" id="A0A2T3AAZ0"/>
<dbReference type="Proteomes" id="UP000241462">
    <property type="component" value="Unassembled WGS sequence"/>
</dbReference>
<keyword evidence="2" id="KW-1185">Reference proteome</keyword>
<reference evidence="1 2" key="1">
    <citation type="journal article" date="2018" name="Mycol. Prog.">
        <title>Coniella lustricola, a new species from submerged detritus.</title>
        <authorList>
            <person name="Raudabaugh D.B."/>
            <person name="Iturriaga T."/>
            <person name="Carver A."/>
            <person name="Mondo S."/>
            <person name="Pangilinan J."/>
            <person name="Lipzen A."/>
            <person name="He G."/>
            <person name="Amirebrahimi M."/>
            <person name="Grigoriev I.V."/>
            <person name="Miller A.N."/>
        </authorList>
    </citation>
    <scope>NUCLEOTIDE SEQUENCE [LARGE SCALE GENOMIC DNA]</scope>
    <source>
        <strain evidence="1 2">B22-T-1</strain>
    </source>
</reference>
<protein>
    <submittedName>
        <fullName evidence="1">Uncharacterized protein</fullName>
    </submittedName>
</protein>
<dbReference type="EMBL" id="KZ678422">
    <property type="protein sequence ID" value="PSR89008.1"/>
    <property type="molecule type" value="Genomic_DNA"/>
</dbReference>
<dbReference type="AlphaFoldDB" id="A0A2T3AAZ0"/>
<organism evidence="1 2">
    <name type="scientific">Coniella lustricola</name>
    <dbReference type="NCBI Taxonomy" id="2025994"/>
    <lineage>
        <taxon>Eukaryota</taxon>
        <taxon>Fungi</taxon>
        <taxon>Dikarya</taxon>
        <taxon>Ascomycota</taxon>
        <taxon>Pezizomycotina</taxon>
        <taxon>Sordariomycetes</taxon>
        <taxon>Sordariomycetidae</taxon>
        <taxon>Diaporthales</taxon>
        <taxon>Schizoparmaceae</taxon>
        <taxon>Coniella</taxon>
    </lineage>
</organism>
<name>A0A2T3AAZ0_9PEZI</name>
<evidence type="ECO:0000313" key="2">
    <source>
        <dbReference type="Proteomes" id="UP000241462"/>
    </source>
</evidence>
<accession>A0A2T3AAZ0</accession>